<dbReference type="RefSeq" id="WP_006430263.1">
    <property type="nucleotide sequence ID" value="NZ_AOID01000019.1"/>
</dbReference>
<dbReference type="Proteomes" id="UP000011632">
    <property type="component" value="Unassembled WGS sequence"/>
</dbReference>
<evidence type="ECO:0000313" key="2">
    <source>
        <dbReference type="Proteomes" id="UP000011632"/>
    </source>
</evidence>
<name>L9Y5H3_9EURY</name>
<dbReference type="PATRIC" id="fig|1227496.3.peg.1216"/>
<reference evidence="1 2" key="1">
    <citation type="journal article" date="2014" name="PLoS Genet.">
        <title>Phylogenetically driven sequencing of extremely halophilic archaea reveals strategies for static and dynamic osmo-response.</title>
        <authorList>
            <person name="Becker E.A."/>
            <person name="Seitzer P.M."/>
            <person name="Tritt A."/>
            <person name="Larsen D."/>
            <person name="Krusor M."/>
            <person name="Yao A.I."/>
            <person name="Wu D."/>
            <person name="Madern D."/>
            <person name="Eisen J.A."/>
            <person name="Darling A.E."/>
            <person name="Facciotti M.T."/>
        </authorList>
    </citation>
    <scope>NUCLEOTIDE SEQUENCE [LARGE SCALE GENOMIC DNA]</scope>
    <source>
        <strain evidence="1 2">JCM 10478</strain>
    </source>
</reference>
<comment type="caution">
    <text evidence="1">The sequence shown here is derived from an EMBL/GenBank/DDBJ whole genome shotgun (WGS) entry which is preliminary data.</text>
</comment>
<proteinExistence type="predicted"/>
<sequence length="75" mass="8638">MGDDETVERPTYVVYTLDEDLKPGHFLAVVDSDELEDAMGKWWKAFHTGEKEPPKNYNGISHRPVAQFDRWADGE</sequence>
<accession>L9Y5H3</accession>
<dbReference type="AlphaFoldDB" id="L9Y5H3"/>
<protein>
    <submittedName>
        <fullName evidence="1">Uncharacterized protein</fullName>
    </submittedName>
</protein>
<gene>
    <name evidence="1" type="ORF">C489_06028</name>
</gene>
<keyword evidence="2" id="KW-1185">Reference proteome</keyword>
<organism evidence="1 2">
    <name type="scientific">Natrinema versiforme JCM 10478</name>
    <dbReference type="NCBI Taxonomy" id="1227496"/>
    <lineage>
        <taxon>Archaea</taxon>
        <taxon>Methanobacteriati</taxon>
        <taxon>Methanobacteriota</taxon>
        <taxon>Stenosarchaea group</taxon>
        <taxon>Halobacteria</taxon>
        <taxon>Halobacteriales</taxon>
        <taxon>Natrialbaceae</taxon>
        <taxon>Natrinema</taxon>
    </lineage>
</organism>
<dbReference type="EMBL" id="AOID01000019">
    <property type="protein sequence ID" value="ELY68901.1"/>
    <property type="molecule type" value="Genomic_DNA"/>
</dbReference>
<dbReference type="STRING" id="1227496.C489_06028"/>
<evidence type="ECO:0000313" key="1">
    <source>
        <dbReference type="EMBL" id="ELY68901.1"/>
    </source>
</evidence>